<evidence type="ECO:0000313" key="2">
    <source>
        <dbReference type="EMBL" id="CAG7723599.1"/>
    </source>
</evidence>
<comment type="caution">
    <text evidence="2">The sequence shown here is derived from an EMBL/GenBank/DDBJ whole genome shotgun (WGS) entry which is preliminary data.</text>
</comment>
<feature type="chain" id="PRO_5035201542" evidence="1">
    <location>
        <begin position="25"/>
        <end position="337"/>
    </location>
</feature>
<feature type="signal peptide" evidence="1">
    <location>
        <begin position="1"/>
        <end position="24"/>
    </location>
</feature>
<organism evidence="2 3">
    <name type="scientific">Allacma fusca</name>
    <dbReference type="NCBI Taxonomy" id="39272"/>
    <lineage>
        <taxon>Eukaryota</taxon>
        <taxon>Metazoa</taxon>
        <taxon>Ecdysozoa</taxon>
        <taxon>Arthropoda</taxon>
        <taxon>Hexapoda</taxon>
        <taxon>Collembola</taxon>
        <taxon>Symphypleona</taxon>
        <taxon>Sminthuridae</taxon>
        <taxon>Allacma</taxon>
    </lineage>
</organism>
<sequence length="337" mass="37682">MVAPKYLNLRCLFILGISLHGIAAWNPAMIGGMKLGFDGDIYSFTLDVCPGGVFFKEAIHIPLQCTHGYFLKRPNGCKMEDSDIIGGLNYACNRIGKDTSVLTQALIPLTNPEYPTQHTITFFDDMDTLKNFRRYTYVKGLEGEYEGSDEGAIAVVVANSHKTPQISIGNMCYEGKSRTSAAAYMATLKANSVKGASNQFFVQKCSDDSYQFPWSSATRYPVTTAFSAPQIFHNEIKARLSKTSKERSGLEDFEIWNGLAYCLQEKQEMINEKVKPVGLYPKLDGELEPMCGKKSAGFKHDLEAGNSFFRRKRRVQPMRCVECCGYNYMPNNTNTKA</sequence>
<dbReference type="AlphaFoldDB" id="A0A8J2JPE2"/>
<gene>
    <name evidence="2" type="ORF">AFUS01_LOCUS12677</name>
</gene>
<evidence type="ECO:0000256" key="1">
    <source>
        <dbReference type="SAM" id="SignalP"/>
    </source>
</evidence>
<dbReference type="OrthoDB" id="8296054at2759"/>
<evidence type="ECO:0000313" key="3">
    <source>
        <dbReference type="Proteomes" id="UP000708208"/>
    </source>
</evidence>
<keyword evidence="1" id="KW-0732">Signal</keyword>
<keyword evidence="3" id="KW-1185">Reference proteome</keyword>
<proteinExistence type="predicted"/>
<name>A0A8J2JPE2_9HEXA</name>
<reference evidence="2" key="1">
    <citation type="submission" date="2021-06" db="EMBL/GenBank/DDBJ databases">
        <authorList>
            <person name="Hodson N. C."/>
            <person name="Mongue J. A."/>
            <person name="Jaron S. K."/>
        </authorList>
    </citation>
    <scope>NUCLEOTIDE SEQUENCE</scope>
</reference>
<accession>A0A8J2JPE2</accession>
<protein>
    <submittedName>
        <fullName evidence="2">Uncharacterized protein</fullName>
    </submittedName>
</protein>
<dbReference type="Proteomes" id="UP000708208">
    <property type="component" value="Unassembled WGS sequence"/>
</dbReference>
<dbReference type="EMBL" id="CAJVCH010100745">
    <property type="protein sequence ID" value="CAG7723599.1"/>
    <property type="molecule type" value="Genomic_DNA"/>
</dbReference>